<dbReference type="Pfam" id="PF01512">
    <property type="entry name" value="Complex1_51K"/>
    <property type="match status" value="1"/>
</dbReference>
<dbReference type="SMART" id="SM00928">
    <property type="entry name" value="NADH_4Fe-4S"/>
    <property type="match status" value="1"/>
</dbReference>
<dbReference type="InterPro" id="IPR019575">
    <property type="entry name" value="Nuop51_4Fe4S-bd"/>
</dbReference>
<dbReference type="Gene3D" id="3.10.20.600">
    <property type="match status" value="1"/>
</dbReference>
<dbReference type="Gene3D" id="3.40.50.11540">
    <property type="entry name" value="NADH-ubiquinone oxidoreductase 51kDa subunit"/>
    <property type="match status" value="1"/>
</dbReference>
<dbReference type="GO" id="GO:0010181">
    <property type="term" value="F:FMN binding"/>
    <property type="evidence" value="ECO:0007669"/>
    <property type="project" value="InterPro"/>
</dbReference>
<dbReference type="Gene3D" id="1.20.1440.230">
    <property type="entry name" value="NADH-ubiquinone oxidoreductase 51kDa subunit, iron-sulphur binding domain"/>
    <property type="match status" value="1"/>
</dbReference>
<dbReference type="InterPro" id="IPR036249">
    <property type="entry name" value="Thioredoxin-like_sf"/>
</dbReference>
<protein>
    <submittedName>
        <fullName evidence="9">Formate dehydrogenase iron-sulfur subunit</fullName>
    </submittedName>
</protein>
<gene>
    <name evidence="9" type="ORF">HNR28_000064</name>
</gene>
<dbReference type="GO" id="GO:0008137">
    <property type="term" value="F:NADH dehydrogenase (ubiquinone) activity"/>
    <property type="evidence" value="ECO:0007669"/>
    <property type="project" value="InterPro"/>
</dbReference>
<dbReference type="CDD" id="cd03063">
    <property type="entry name" value="TRX_Fd_FDH_beta"/>
    <property type="match status" value="1"/>
</dbReference>
<evidence type="ECO:0000256" key="2">
    <source>
        <dbReference type="ARBA" id="ARBA00001966"/>
    </source>
</evidence>
<evidence type="ECO:0000256" key="3">
    <source>
        <dbReference type="ARBA" id="ARBA00007523"/>
    </source>
</evidence>
<evidence type="ECO:0000259" key="8">
    <source>
        <dbReference type="SMART" id="SM00928"/>
    </source>
</evidence>
<dbReference type="InterPro" id="IPR001949">
    <property type="entry name" value="NADH-UbQ_OxRdtase_51kDa_CS"/>
</dbReference>
<dbReference type="SUPFAM" id="SSF142984">
    <property type="entry name" value="Nqo1 middle domain-like"/>
    <property type="match status" value="1"/>
</dbReference>
<comment type="cofactor">
    <cofactor evidence="1">
        <name>FMN</name>
        <dbReference type="ChEBI" id="CHEBI:58210"/>
    </cofactor>
</comment>
<dbReference type="GO" id="GO:0051539">
    <property type="term" value="F:4 iron, 4 sulfur cluster binding"/>
    <property type="evidence" value="ECO:0007669"/>
    <property type="project" value="UniProtKB-KW"/>
</dbReference>
<dbReference type="Pfam" id="PF10589">
    <property type="entry name" value="NADH_4Fe-4S"/>
    <property type="match status" value="1"/>
</dbReference>
<accession>A0A7W9TKG6</accession>
<proteinExistence type="inferred from homology"/>
<sequence length="546" mass="57598">MEHIRTMERILYVPQDTAALAMGADAVADAFRAEAARRGLDLRIVRNGSRGLLWLEPLVEVETPAGRIAYGSVAPEDVPSILDAACTPCTDGAPGGATRGGAAAAGGAHPLCHGPTEDIPYLKNQERLTFARVGLIDPLSIPDYEAHGGFAGLRRALDMAPEAIVDAVTESGLRGRGGAAFPTGIKWRTVLQTPAAQKYIVCNADEGDSGTFSDRLLMEGDPCALIEGMAIAGLAVGATRGYIYVRSEYPQAERVLAGALRAAREAGWLGDDIRGSGRAFDIELRRGAGAYICGEETSLLESLEGRRGLVRAKPPLPAVRGLFGCPTVINNVISLATVPFILARGAQAYRDFGMGRSRGTLPFQLAGNIRQGGLVEKAFGLTLRELLYGFGGGSASGRPLRAVQVGGPLGAYLPESQWDTPLDYEAFLAISAMLGHGGVVAFDDTADMAALAEYAMEFCAIESCGKCTPCRIGSVRGTEVIRAIRDGRDRETRAELLRDLCDTMMAGSLCALGGMTPYPVLSALRHFPEDFGLSPASVPQTASQPA</sequence>
<organism evidence="9 10">
    <name type="scientific">Castellaniella defragrans</name>
    <name type="common">Alcaligenes defragrans</name>
    <dbReference type="NCBI Taxonomy" id="75697"/>
    <lineage>
        <taxon>Bacteria</taxon>
        <taxon>Pseudomonadati</taxon>
        <taxon>Pseudomonadota</taxon>
        <taxon>Betaproteobacteria</taxon>
        <taxon>Burkholderiales</taxon>
        <taxon>Alcaligenaceae</taxon>
        <taxon>Castellaniella</taxon>
    </lineage>
</organism>
<comment type="similarity">
    <text evidence="3">Belongs to the complex I 51 kDa subunit family.</text>
</comment>
<keyword evidence="4" id="KW-0004">4Fe-4S</keyword>
<dbReference type="PANTHER" id="PTHR43578">
    <property type="entry name" value="NADH-QUINONE OXIDOREDUCTASE SUBUNIT F"/>
    <property type="match status" value="1"/>
</dbReference>
<evidence type="ECO:0000256" key="7">
    <source>
        <dbReference type="ARBA" id="ARBA00023014"/>
    </source>
</evidence>
<dbReference type="EMBL" id="JACHIB010000001">
    <property type="protein sequence ID" value="MBB6082046.1"/>
    <property type="molecule type" value="Genomic_DNA"/>
</dbReference>
<feature type="domain" description="NADH-ubiquinone oxidoreductase 51kDa subunit iron-sulphur binding" evidence="8">
    <location>
        <begin position="449"/>
        <end position="494"/>
    </location>
</feature>
<evidence type="ECO:0000256" key="5">
    <source>
        <dbReference type="ARBA" id="ARBA00022723"/>
    </source>
</evidence>
<evidence type="ECO:0000256" key="4">
    <source>
        <dbReference type="ARBA" id="ARBA00022485"/>
    </source>
</evidence>
<dbReference type="SUPFAM" id="SSF142019">
    <property type="entry name" value="Nqo1 FMN-binding domain-like"/>
    <property type="match status" value="1"/>
</dbReference>
<dbReference type="InterPro" id="IPR011538">
    <property type="entry name" value="Nuo51_FMN-bd"/>
</dbReference>
<dbReference type="PANTHER" id="PTHR43578:SF3">
    <property type="entry name" value="NADH-QUINONE OXIDOREDUCTASE SUBUNIT F"/>
    <property type="match status" value="1"/>
</dbReference>
<dbReference type="SUPFAM" id="SSF140490">
    <property type="entry name" value="Nqo1C-terminal domain-like"/>
    <property type="match status" value="1"/>
</dbReference>
<evidence type="ECO:0000313" key="10">
    <source>
        <dbReference type="Proteomes" id="UP000541136"/>
    </source>
</evidence>
<dbReference type="Proteomes" id="UP000541136">
    <property type="component" value="Unassembled WGS sequence"/>
</dbReference>
<keyword evidence="7" id="KW-0411">Iron-sulfur</keyword>
<evidence type="ECO:0000256" key="6">
    <source>
        <dbReference type="ARBA" id="ARBA00023004"/>
    </source>
</evidence>
<evidence type="ECO:0000313" key="9">
    <source>
        <dbReference type="EMBL" id="MBB6082046.1"/>
    </source>
</evidence>
<evidence type="ECO:0000256" key="1">
    <source>
        <dbReference type="ARBA" id="ARBA00001917"/>
    </source>
</evidence>
<dbReference type="InterPro" id="IPR037225">
    <property type="entry name" value="Nuo51_FMN-bd_sf"/>
</dbReference>
<dbReference type="SUPFAM" id="SSF52833">
    <property type="entry name" value="Thioredoxin-like"/>
    <property type="match status" value="1"/>
</dbReference>
<name>A0A7W9TKG6_CASDE</name>
<reference evidence="9 10" key="1">
    <citation type="submission" date="2020-08" db="EMBL/GenBank/DDBJ databases">
        <title>Genomic Encyclopedia of Type Strains, Phase IV (KMG-IV): sequencing the most valuable type-strain genomes for metagenomic binning, comparative biology and taxonomic classification.</title>
        <authorList>
            <person name="Goeker M."/>
        </authorList>
    </citation>
    <scope>NUCLEOTIDE SEQUENCE [LARGE SCALE GENOMIC DNA]</scope>
    <source>
        <strain evidence="9 10">DSM 12141</strain>
    </source>
</reference>
<dbReference type="FunFam" id="3.40.50.11540:FF:000001">
    <property type="entry name" value="NADH dehydrogenase [ubiquinone] flavoprotein 1, mitochondrial"/>
    <property type="match status" value="1"/>
</dbReference>
<dbReference type="AlphaFoldDB" id="A0A7W9TKG6"/>
<dbReference type="PROSITE" id="PS00644">
    <property type="entry name" value="COMPLEX1_51K_1"/>
    <property type="match status" value="1"/>
</dbReference>
<dbReference type="Gene3D" id="3.40.30.10">
    <property type="entry name" value="Glutaredoxin"/>
    <property type="match status" value="1"/>
</dbReference>
<dbReference type="GO" id="GO:0046872">
    <property type="term" value="F:metal ion binding"/>
    <property type="evidence" value="ECO:0007669"/>
    <property type="project" value="UniProtKB-KW"/>
</dbReference>
<dbReference type="Gene3D" id="6.10.250.1450">
    <property type="match status" value="1"/>
</dbReference>
<dbReference type="PROSITE" id="PS00645">
    <property type="entry name" value="COMPLEX1_51K_2"/>
    <property type="match status" value="1"/>
</dbReference>
<dbReference type="InterPro" id="IPR037207">
    <property type="entry name" value="Nuop51_4Fe4S-bd_sf"/>
</dbReference>
<comment type="cofactor">
    <cofactor evidence="2">
        <name>[4Fe-4S] cluster</name>
        <dbReference type="ChEBI" id="CHEBI:49883"/>
    </cofactor>
</comment>
<comment type="caution">
    <text evidence="9">The sequence shown here is derived from an EMBL/GenBank/DDBJ whole genome shotgun (WGS) entry which is preliminary data.</text>
</comment>
<keyword evidence="5" id="KW-0479">Metal-binding</keyword>
<dbReference type="RefSeq" id="WP_148304865.1">
    <property type="nucleotide sequence ID" value="NZ_JACHIB010000001.1"/>
</dbReference>
<keyword evidence="6" id="KW-0408">Iron</keyword>